<dbReference type="RefSeq" id="WP_076604032.1">
    <property type="nucleotide sequence ID" value="NZ_FTMD01000018.1"/>
</dbReference>
<accession>A0A1N7BM48</accession>
<dbReference type="SUPFAM" id="SSF52499">
    <property type="entry name" value="Isochorismatase-like hydrolases"/>
    <property type="match status" value="1"/>
</dbReference>
<gene>
    <name evidence="9" type="ORF">SAMN05421829_11868</name>
</gene>
<dbReference type="GO" id="GO:0008936">
    <property type="term" value="F:nicotinamidase activity"/>
    <property type="evidence" value="ECO:0007669"/>
    <property type="project" value="UniProtKB-EC"/>
</dbReference>
<dbReference type="Pfam" id="PF00857">
    <property type="entry name" value="Isochorismatase"/>
    <property type="match status" value="1"/>
</dbReference>
<dbReference type="AlphaFoldDB" id="A0A1N7BM48"/>
<sequence length="201" mass="20729">MHSPAAPITLQPGDALVIVDVQNDFLPGGSLAVPQGDEVVAPLNALIARCTRLRLPVVATRDWHPPDHCSFHARGGPWPPHCIAGTPGAAFAPALALPASATIVSKAVTTALDAYSGFGGTDLHDRLQAAGVRRLLVGGLATDYCVLNTVRDGLAHGYDVILLTDAIRAVDVAPGDGRRAIDDMTRLGARTIASAAIGDPA</sequence>
<organism evidence="9 10">
    <name type="scientific">Aromatoleum tolulyticum</name>
    <dbReference type="NCBI Taxonomy" id="34027"/>
    <lineage>
        <taxon>Bacteria</taxon>
        <taxon>Pseudomonadati</taxon>
        <taxon>Pseudomonadota</taxon>
        <taxon>Betaproteobacteria</taxon>
        <taxon>Rhodocyclales</taxon>
        <taxon>Rhodocyclaceae</taxon>
        <taxon>Aromatoleum</taxon>
    </lineage>
</organism>
<dbReference type="Proteomes" id="UP000186819">
    <property type="component" value="Unassembled WGS sequence"/>
</dbReference>
<dbReference type="EMBL" id="FTMD01000018">
    <property type="protein sequence ID" value="SIR52457.1"/>
    <property type="molecule type" value="Genomic_DNA"/>
</dbReference>
<dbReference type="InterPro" id="IPR000868">
    <property type="entry name" value="Isochorismatase-like_dom"/>
</dbReference>
<keyword evidence="4" id="KW-0378">Hydrolase</keyword>
<evidence type="ECO:0000259" key="8">
    <source>
        <dbReference type="Pfam" id="PF00857"/>
    </source>
</evidence>
<dbReference type="InterPro" id="IPR036380">
    <property type="entry name" value="Isochorismatase-like_sf"/>
</dbReference>
<reference evidence="10" key="1">
    <citation type="submission" date="2017-01" db="EMBL/GenBank/DDBJ databases">
        <authorList>
            <person name="Varghese N."/>
            <person name="Submissions S."/>
        </authorList>
    </citation>
    <scope>NUCLEOTIDE SEQUENCE [LARGE SCALE GENOMIC DNA]</scope>
    <source>
        <strain evidence="10">ATCC 51758</strain>
    </source>
</reference>
<evidence type="ECO:0000313" key="10">
    <source>
        <dbReference type="Proteomes" id="UP000186819"/>
    </source>
</evidence>
<protein>
    <recommendedName>
        <fullName evidence="6">nicotinamidase</fullName>
        <ecNumber evidence="6">3.5.1.19</ecNumber>
    </recommendedName>
    <alternativeName>
        <fullName evidence="7">Nicotinamide deamidase</fullName>
    </alternativeName>
</protein>
<keyword evidence="10" id="KW-1185">Reference proteome</keyword>
<evidence type="ECO:0000256" key="5">
    <source>
        <dbReference type="ARBA" id="ARBA00037900"/>
    </source>
</evidence>
<evidence type="ECO:0000256" key="3">
    <source>
        <dbReference type="ARBA" id="ARBA00022723"/>
    </source>
</evidence>
<keyword evidence="2" id="KW-0662">Pyridine nucleotide biosynthesis</keyword>
<dbReference type="PANTHER" id="PTHR11080:SF2">
    <property type="entry name" value="LD05707P"/>
    <property type="match status" value="1"/>
</dbReference>
<dbReference type="EC" id="3.5.1.19" evidence="6"/>
<dbReference type="GO" id="GO:0019363">
    <property type="term" value="P:pyridine nucleotide biosynthetic process"/>
    <property type="evidence" value="ECO:0007669"/>
    <property type="project" value="UniProtKB-KW"/>
</dbReference>
<keyword evidence="3" id="KW-0479">Metal-binding</keyword>
<dbReference type="InterPro" id="IPR052347">
    <property type="entry name" value="Isochorismatase_Nicotinamidase"/>
</dbReference>
<proteinExistence type="inferred from homology"/>
<dbReference type="OrthoDB" id="9791276at2"/>
<dbReference type="PANTHER" id="PTHR11080">
    <property type="entry name" value="PYRAZINAMIDASE/NICOTINAMIDASE"/>
    <property type="match status" value="1"/>
</dbReference>
<evidence type="ECO:0000256" key="4">
    <source>
        <dbReference type="ARBA" id="ARBA00022801"/>
    </source>
</evidence>
<comment type="pathway">
    <text evidence="5">Cofactor biosynthesis; nicotinate biosynthesis; nicotinate from nicotinamide: step 1/1.</text>
</comment>
<evidence type="ECO:0000313" key="9">
    <source>
        <dbReference type="EMBL" id="SIR52457.1"/>
    </source>
</evidence>
<evidence type="ECO:0000256" key="2">
    <source>
        <dbReference type="ARBA" id="ARBA00022642"/>
    </source>
</evidence>
<evidence type="ECO:0000256" key="7">
    <source>
        <dbReference type="ARBA" id="ARBA00043224"/>
    </source>
</evidence>
<dbReference type="GO" id="GO:0046872">
    <property type="term" value="F:metal ion binding"/>
    <property type="evidence" value="ECO:0007669"/>
    <property type="project" value="UniProtKB-KW"/>
</dbReference>
<evidence type="ECO:0000256" key="1">
    <source>
        <dbReference type="ARBA" id="ARBA00006336"/>
    </source>
</evidence>
<dbReference type="STRING" id="34027.SAMN05421829_11868"/>
<comment type="similarity">
    <text evidence="1">Belongs to the isochorismatase family.</text>
</comment>
<dbReference type="Gene3D" id="3.40.50.850">
    <property type="entry name" value="Isochorismatase-like"/>
    <property type="match status" value="1"/>
</dbReference>
<name>A0A1N7BM48_9RHOO</name>
<evidence type="ECO:0000256" key="6">
    <source>
        <dbReference type="ARBA" id="ARBA00039017"/>
    </source>
</evidence>
<feature type="domain" description="Isochorismatase-like" evidence="8">
    <location>
        <begin position="15"/>
        <end position="194"/>
    </location>
</feature>